<accession>A0A066RPV2</accession>
<dbReference type="OrthoDB" id="7060558at2"/>
<dbReference type="Gene3D" id="3.30.565.10">
    <property type="entry name" value="Histidine kinase-like ATPase, C-terminal domain"/>
    <property type="match status" value="1"/>
</dbReference>
<sequence>MQKTSLNDFESWLGSLAGAAEKGKGPAPNFWKPYHSLMLAAQASCLGWNNLTINAPQAVVSYLARVKLWEAIGLTPPVNVNCHATAGRFVEVRPVVDERSVASITQEYVQVFQRLRNGSLAIDGLEILLSELLGNSYHHSGRSHKHYALTGAQTWPNGNLAQLAIIDTGMGIRGSLAHNPMLNHRLSSENACALACEYSVTSKPGNGHSGYGLTFARDLIEINNGNLIVASGDEVFQLCERNVQQKKMNFTWGGTIIILEWNTDKPLIARDVYNRWPMPPGMCEDDFDDLF</sequence>
<proteinExistence type="predicted"/>
<dbReference type="RefSeq" id="WP_036757367.1">
    <property type="nucleotide sequence ID" value="NZ_JAGSGC010000029.1"/>
</dbReference>
<organism evidence="1 2">
    <name type="scientific">Photobacterium galatheae</name>
    <dbReference type="NCBI Taxonomy" id="1654360"/>
    <lineage>
        <taxon>Bacteria</taxon>
        <taxon>Pseudomonadati</taxon>
        <taxon>Pseudomonadota</taxon>
        <taxon>Gammaproteobacteria</taxon>
        <taxon>Vibrionales</taxon>
        <taxon>Vibrionaceae</taxon>
        <taxon>Photobacterium</taxon>
    </lineage>
</organism>
<dbReference type="AlphaFoldDB" id="A0A066RPV2"/>
<evidence type="ECO:0000313" key="2">
    <source>
        <dbReference type="Proteomes" id="UP000027192"/>
    </source>
</evidence>
<protein>
    <recommendedName>
        <fullName evidence="3">Histidine kinase/HSP90-like ATPase domain-containing protein</fullName>
    </recommendedName>
</protein>
<keyword evidence="2" id="KW-1185">Reference proteome</keyword>
<gene>
    <name evidence="1" type="ORF">EA58_21320</name>
</gene>
<dbReference type="InterPro" id="IPR036890">
    <property type="entry name" value="HATPase_C_sf"/>
</dbReference>
<reference evidence="1 2" key="1">
    <citation type="submission" date="2014-04" db="EMBL/GenBank/DDBJ databases">
        <title>Draft genome sequence of Photobacterium halotolerans S2753: a solonamide, ngercheumicin and holomycin producer.</title>
        <authorList>
            <person name="Machado H.R."/>
            <person name="Gram L."/>
        </authorList>
    </citation>
    <scope>NUCLEOTIDE SEQUENCE [LARGE SCALE GENOMIC DNA]</scope>
    <source>
        <strain evidence="1 2">S2753</strain>
    </source>
</reference>
<dbReference type="SUPFAM" id="SSF55874">
    <property type="entry name" value="ATPase domain of HSP90 chaperone/DNA topoisomerase II/histidine kinase"/>
    <property type="match status" value="1"/>
</dbReference>
<comment type="caution">
    <text evidence="1">The sequence shown here is derived from an EMBL/GenBank/DDBJ whole genome shotgun (WGS) entry which is preliminary data.</text>
</comment>
<evidence type="ECO:0008006" key="3">
    <source>
        <dbReference type="Google" id="ProtNLM"/>
    </source>
</evidence>
<dbReference type="STRING" id="1654360.EA58_21320"/>
<name>A0A066RPV2_9GAMM</name>
<dbReference type="EMBL" id="JMIB01000049">
    <property type="protein sequence ID" value="KDM89667.1"/>
    <property type="molecule type" value="Genomic_DNA"/>
</dbReference>
<dbReference type="Proteomes" id="UP000027192">
    <property type="component" value="Unassembled WGS sequence"/>
</dbReference>
<evidence type="ECO:0000313" key="1">
    <source>
        <dbReference type="EMBL" id="KDM89667.1"/>
    </source>
</evidence>